<dbReference type="InterPro" id="IPR016084">
    <property type="entry name" value="Haem_Oase-like_multi-hlx"/>
</dbReference>
<dbReference type="CDD" id="cd19166">
    <property type="entry name" value="HemeO-bac"/>
    <property type="match status" value="1"/>
</dbReference>
<evidence type="ECO:0000313" key="1">
    <source>
        <dbReference type="EMBL" id="GLR47507.1"/>
    </source>
</evidence>
<evidence type="ECO:0000313" key="2">
    <source>
        <dbReference type="Proteomes" id="UP001156703"/>
    </source>
</evidence>
<keyword evidence="2" id="KW-1185">Reference proteome</keyword>
<dbReference type="Gene3D" id="1.20.910.10">
    <property type="entry name" value="Heme oxygenase-like"/>
    <property type="match status" value="1"/>
</dbReference>
<gene>
    <name evidence="1" type="ORF">GCM10007925_12190</name>
</gene>
<reference evidence="2" key="1">
    <citation type="journal article" date="2019" name="Int. J. Syst. Evol. Microbiol.">
        <title>The Global Catalogue of Microorganisms (GCM) 10K type strain sequencing project: providing services to taxonomists for standard genome sequencing and annotation.</title>
        <authorList>
            <consortium name="The Broad Institute Genomics Platform"/>
            <consortium name="The Broad Institute Genome Sequencing Center for Infectious Disease"/>
            <person name="Wu L."/>
            <person name="Ma J."/>
        </authorList>
    </citation>
    <scope>NUCLEOTIDE SEQUENCE [LARGE SCALE GENOMIC DNA]</scope>
    <source>
        <strain evidence="2">NBRC 102146</strain>
    </source>
</reference>
<dbReference type="RefSeq" id="WP_051676599.1">
    <property type="nucleotide sequence ID" value="NZ_BSOO01000009.1"/>
</dbReference>
<accession>A0ABQ5Z670</accession>
<dbReference type="Pfam" id="PF01126">
    <property type="entry name" value="Heme_oxygenase"/>
    <property type="match status" value="1"/>
</dbReference>
<protein>
    <submittedName>
        <fullName evidence="1">Biliverdin-producing heme oxygenase</fullName>
    </submittedName>
</protein>
<organism evidence="1 2">
    <name type="scientific">Sphingomonas astaxanthinifaciens DSM 22298</name>
    <dbReference type="NCBI Taxonomy" id="1123267"/>
    <lineage>
        <taxon>Bacteria</taxon>
        <taxon>Pseudomonadati</taxon>
        <taxon>Pseudomonadota</taxon>
        <taxon>Alphaproteobacteria</taxon>
        <taxon>Sphingomonadales</taxon>
        <taxon>Sphingomonadaceae</taxon>
        <taxon>Sphingomonas</taxon>
    </lineage>
</organism>
<comment type="caution">
    <text evidence="1">The sequence shown here is derived from an EMBL/GenBank/DDBJ whole genome shotgun (WGS) entry which is preliminary data.</text>
</comment>
<proteinExistence type="predicted"/>
<dbReference type="SUPFAM" id="SSF48613">
    <property type="entry name" value="Heme oxygenase-like"/>
    <property type="match status" value="1"/>
</dbReference>
<dbReference type="EMBL" id="BSOO01000009">
    <property type="protein sequence ID" value="GLR47507.1"/>
    <property type="molecule type" value="Genomic_DNA"/>
</dbReference>
<sequence>MQLREATAESHDRVDRLFAPLNLGHAGDYGRFLAAQATVLLPLEQWLDEQGATDLLDYWPERRRADLLRDDLANLGQQIPQAEDINLPATPAAMLGAAYVLEGSRLGGALLARQVGADLPRRFLAGERAASWRGFVGQLDRRLQDPADLDAAIEGARTVFEAFERAGRRVLG</sequence>
<dbReference type="Proteomes" id="UP001156703">
    <property type="component" value="Unassembled WGS sequence"/>
</dbReference>
<name>A0ABQ5Z670_9SPHN</name>
<dbReference type="InterPro" id="IPR016053">
    <property type="entry name" value="Haem_Oase-like"/>
</dbReference>